<dbReference type="InterPro" id="IPR035898">
    <property type="entry name" value="TAZ_dom_sf"/>
</dbReference>
<dbReference type="PROSITE" id="PS50134">
    <property type="entry name" value="ZF_TAZ"/>
    <property type="match status" value="1"/>
</dbReference>
<dbReference type="InterPro" id="IPR044513">
    <property type="entry name" value="BT1/2/3/4/5"/>
</dbReference>
<reference evidence="9 10" key="1">
    <citation type="submission" date="2024-04" db="EMBL/GenBank/DDBJ databases">
        <authorList>
            <person name="Fracassetti M."/>
        </authorList>
    </citation>
    <scope>NUCLEOTIDE SEQUENCE [LARGE SCALE GENOMIC DNA]</scope>
</reference>
<dbReference type="FunFam" id="1.20.1020.10:FF:000004">
    <property type="entry name" value="BTB/POZ and TAZ domain-containing protein 2"/>
    <property type="match status" value="1"/>
</dbReference>
<dbReference type="GO" id="GO:0005516">
    <property type="term" value="F:calmodulin binding"/>
    <property type="evidence" value="ECO:0007669"/>
    <property type="project" value="UniProtKB-ARBA"/>
</dbReference>
<dbReference type="InterPro" id="IPR000210">
    <property type="entry name" value="BTB/POZ_dom"/>
</dbReference>
<evidence type="ECO:0000256" key="1">
    <source>
        <dbReference type="ARBA" id="ARBA00004906"/>
    </source>
</evidence>
<feature type="domain" description="BTB" evidence="7">
    <location>
        <begin position="71"/>
        <end position="140"/>
    </location>
</feature>
<dbReference type="PANTHER" id="PTHR46287:SF11">
    <property type="entry name" value="BTB_POZ AND TAZ DOMAIN-CONTAINING PROTEIN 4"/>
    <property type="match status" value="1"/>
</dbReference>
<dbReference type="Pfam" id="PF00651">
    <property type="entry name" value="BTB"/>
    <property type="match status" value="1"/>
</dbReference>
<evidence type="ECO:0000256" key="4">
    <source>
        <dbReference type="ARBA" id="ARBA00022786"/>
    </source>
</evidence>
<keyword evidence="2" id="KW-0479">Metal-binding</keyword>
<evidence type="ECO:0000256" key="2">
    <source>
        <dbReference type="ARBA" id="ARBA00022723"/>
    </source>
</evidence>
<dbReference type="InterPro" id="IPR011333">
    <property type="entry name" value="SKP1/BTB/POZ_sf"/>
</dbReference>
<dbReference type="PANTHER" id="PTHR46287">
    <property type="entry name" value="BTB/POZ AND TAZ DOMAIN-CONTAINING PROTEIN 3-RELATED"/>
    <property type="match status" value="1"/>
</dbReference>
<proteinExistence type="predicted"/>
<accession>A0AAV2DEZ9</accession>
<evidence type="ECO:0000259" key="8">
    <source>
        <dbReference type="PROSITE" id="PS50134"/>
    </source>
</evidence>
<gene>
    <name evidence="9" type="ORF">LTRI10_LOCUS14035</name>
</gene>
<evidence type="ECO:0000256" key="5">
    <source>
        <dbReference type="ARBA" id="ARBA00022833"/>
    </source>
</evidence>
<comment type="pathway">
    <text evidence="1">Protein modification; protein ubiquitination.</text>
</comment>
<feature type="compositionally biased region" description="Pro residues" evidence="6">
    <location>
        <begin position="21"/>
        <end position="31"/>
    </location>
</feature>
<dbReference type="PROSITE" id="PS50097">
    <property type="entry name" value="BTB"/>
    <property type="match status" value="1"/>
</dbReference>
<evidence type="ECO:0000313" key="9">
    <source>
        <dbReference type="EMBL" id="CAL1372002.1"/>
    </source>
</evidence>
<dbReference type="SMART" id="SM00225">
    <property type="entry name" value="BTB"/>
    <property type="match status" value="1"/>
</dbReference>
<feature type="region of interest" description="Disordered" evidence="6">
    <location>
        <begin position="1"/>
        <end position="32"/>
    </location>
</feature>
<name>A0AAV2DEZ9_9ROSI</name>
<organism evidence="9 10">
    <name type="scientific">Linum trigynum</name>
    <dbReference type="NCBI Taxonomy" id="586398"/>
    <lineage>
        <taxon>Eukaryota</taxon>
        <taxon>Viridiplantae</taxon>
        <taxon>Streptophyta</taxon>
        <taxon>Embryophyta</taxon>
        <taxon>Tracheophyta</taxon>
        <taxon>Spermatophyta</taxon>
        <taxon>Magnoliopsida</taxon>
        <taxon>eudicotyledons</taxon>
        <taxon>Gunneridae</taxon>
        <taxon>Pentapetalae</taxon>
        <taxon>rosids</taxon>
        <taxon>fabids</taxon>
        <taxon>Malpighiales</taxon>
        <taxon>Linaceae</taxon>
        <taxon>Linum</taxon>
    </lineage>
</organism>
<evidence type="ECO:0000259" key="7">
    <source>
        <dbReference type="PROSITE" id="PS50097"/>
    </source>
</evidence>
<dbReference type="InterPro" id="IPR000197">
    <property type="entry name" value="Znf_TAZ"/>
</dbReference>
<dbReference type="GO" id="GO:0042542">
    <property type="term" value="P:response to hydrogen peroxide"/>
    <property type="evidence" value="ECO:0007669"/>
    <property type="project" value="UniProtKB-ARBA"/>
</dbReference>
<dbReference type="SUPFAM" id="SSF54695">
    <property type="entry name" value="POZ domain"/>
    <property type="match status" value="1"/>
</dbReference>
<dbReference type="Gene3D" id="1.25.40.420">
    <property type="match status" value="1"/>
</dbReference>
<dbReference type="Gene3D" id="3.30.710.10">
    <property type="entry name" value="Potassium Channel Kv1.1, Chain A"/>
    <property type="match status" value="1"/>
</dbReference>
<dbReference type="EMBL" id="OZ034815">
    <property type="protein sequence ID" value="CAL1372002.1"/>
    <property type="molecule type" value="Genomic_DNA"/>
</dbReference>
<dbReference type="GO" id="GO:0009725">
    <property type="term" value="P:response to hormone"/>
    <property type="evidence" value="ECO:0007669"/>
    <property type="project" value="UniProtKB-ARBA"/>
</dbReference>
<keyword evidence="4" id="KW-0833">Ubl conjugation pathway</keyword>
<dbReference type="Proteomes" id="UP001497516">
    <property type="component" value="Chromosome 2"/>
</dbReference>
<sequence length="393" mass="44572">MGKMSDSVADEPNPSAIKTCPVPPPFPPPPSTSYCRPKTGPVPEASFATHVPVSRATRDIWERLFDEGYRSDVQILTSNDVPIFAHANVLGMASPVLRGMLKQAKTRSDGRKSISVKGVPHDAVRAFIRFLYSSCYEKEEMEEFVVHLLVLSHVFVVPELKQICIESLERGFLTTDNVVDILQLALLCDAPRLSLFCHRMIIKGFREISGTEGWRAMKQSHPVLEKELLESMVEEDNREKERVRRGKERKIYLQLYEAMEALVHICRDGCRTIGPHDRDLEKNQQPCSYGACRGLEQLVRHFAGCKLRVPGGCSHCKRMWQLLELHSRLCADSSLCRVPLCRNFKERMRKQSKKDETRWRILVKNILRAKAIGGSPFFLSLLVSSSSSSSSKF</sequence>
<dbReference type="SUPFAM" id="SSF57933">
    <property type="entry name" value="TAZ domain"/>
    <property type="match status" value="1"/>
</dbReference>
<evidence type="ECO:0000256" key="6">
    <source>
        <dbReference type="SAM" id="MobiDB-lite"/>
    </source>
</evidence>
<evidence type="ECO:0000256" key="3">
    <source>
        <dbReference type="ARBA" id="ARBA00022771"/>
    </source>
</evidence>
<keyword evidence="5" id="KW-0862">Zinc</keyword>
<dbReference type="Gene3D" id="1.20.1020.10">
    <property type="entry name" value="TAZ domain"/>
    <property type="match status" value="1"/>
</dbReference>
<dbReference type="SMART" id="SM00551">
    <property type="entry name" value="ZnF_TAZ"/>
    <property type="match status" value="1"/>
</dbReference>
<dbReference type="Pfam" id="PF02135">
    <property type="entry name" value="zf-TAZ"/>
    <property type="match status" value="1"/>
</dbReference>
<keyword evidence="10" id="KW-1185">Reference proteome</keyword>
<feature type="domain" description="TAZ-type" evidence="8">
    <location>
        <begin position="246"/>
        <end position="344"/>
    </location>
</feature>
<evidence type="ECO:0000313" key="10">
    <source>
        <dbReference type="Proteomes" id="UP001497516"/>
    </source>
</evidence>
<dbReference type="GO" id="GO:0009751">
    <property type="term" value="P:response to salicylic acid"/>
    <property type="evidence" value="ECO:0007669"/>
    <property type="project" value="UniProtKB-ARBA"/>
</dbReference>
<dbReference type="GO" id="GO:0006355">
    <property type="term" value="P:regulation of DNA-templated transcription"/>
    <property type="evidence" value="ECO:0007669"/>
    <property type="project" value="UniProtKB-ARBA"/>
</dbReference>
<evidence type="ECO:0008006" key="11">
    <source>
        <dbReference type="Google" id="ProtNLM"/>
    </source>
</evidence>
<dbReference type="GO" id="GO:0008270">
    <property type="term" value="F:zinc ion binding"/>
    <property type="evidence" value="ECO:0007669"/>
    <property type="project" value="UniProtKB-KW"/>
</dbReference>
<dbReference type="CDD" id="cd14733">
    <property type="entry name" value="BACK"/>
    <property type="match status" value="1"/>
</dbReference>
<dbReference type="AlphaFoldDB" id="A0AAV2DEZ9"/>
<keyword evidence="3" id="KW-0863">Zinc-finger</keyword>
<dbReference type="FunFam" id="1.25.40.420:FF:000012">
    <property type="entry name" value="BTB/POZ and TAZ domain-containing protein 2"/>
    <property type="match status" value="1"/>
</dbReference>
<protein>
    <recommendedName>
        <fullName evidence="11">BTB/POZ and TAZ domain-containing protein 4</fullName>
    </recommendedName>
</protein>